<dbReference type="InterPro" id="IPR005149">
    <property type="entry name" value="Tscrpt_reg_PadR_N"/>
</dbReference>
<proteinExistence type="predicted"/>
<organism evidence="2 3">
    <name type="scientific">Halocalculus aciditolerans</name>
    <dbReference type="NCBI Taxonomy" id="1383812"/>
    <lineage>
        <taxon>Archaea</taxon>
        <taxon>Methanobacteriati</taxon>
        <taxon>Methanobacteriota</taxon>
        <taxon>Stenosarchaea group</taxon>
        <taxon>Halobacteria</taxon>
        <taxon>Halobacteriales</taxon>
        <taxon>Halobacteriaceae</taxon>
        <taxon>Halocalculus</taxon>
    </lineage>
</organism>
<dbReference type="Pfam" id="PF03551">
    <property type="entry name" value="PadR"/>
    <property type="match status" value="1"/>
</dbReference>
<comment type="caution">
    <text evidence="2">The sequence shown here is derived from an EMBL/GenBank/DDBJ whole genome shotgun (WGS) entry which is preliminary data.</text>
</comment>
<name>A0A830F9G5_9EURY</name>
<dbReference type="AlphaFoldDB" id="A0A830F9G5"/>
<reference evidence="2" key="2">
    <citation type="submission" date="2020-09" db="EMBL/GenBank/DDBJ databases">
        <authorList>
            <person name="Sun Q."/>
            <person name="Ohkuma M."/>
        </authorList>
    </citation>
    <scope>NUCLEOTIDE SEQUENCE</scope>
    <source>
        <strain evidence="2">JCM 19596</strain>
    </source>
</reference>
<dbReference type="RefSeq" id="WP_188976277.1">
    <property type="nucleotide sequence ID" value="NZ_BMPG01000001.1"/>
</dbReference>
<dbReference type="EMBL" id="BMPG01000001">
    <property type="protein sequence ID" value="GGL53098.1"/>
    <property type="molecule type" value="Genomic_DNA"/>
</dbReference>
<feature type="domain" description="Transcription regulator PadR N-terminal" evidence="1">
    <location>
        <begin position="14"/>
        <end position="79"/>
    </location>
</feature>
<dbReference type="Proteomes" id="UP000607197">
    <property type="component" value="Unassembled WGS sequence"/>
</dbReference>
<dbReference type="Gene3D" id="1.10.10.10">
    <property type="entry name" value="Winged helix-like DNA-binding domain superfamily/Winged helix DNA-binding domain"/>
    <property type="match status" value="1"/>
</dbReference>
<reference evidence="2" key="1">
    <citation type="journal article" date="2014" name="Int. J. Syst. Evol. Microbiol.">
        <title>Complete genome sequence of Corynebacterium casei LMG S-19264T (=DSM 44701T), isolated from a smear-ripened cheese.</title>
        <authorList>
            <consortium name="US DOE Joint Genome Institute (JGI-PGF)"/>
            <person name="Walter F."/>
            <person name="Albersmeier A."/>
            <person name="Kalinowski J."/>
            <person name="Ruckert C."/>
        </authorList>
    </citation>
    <scope>NUCLEOTIDE SEQUENCE</scope>
    <source>
        <strain evidence="2">JCM 19596</strain>
    </source>
</reference>
<evidence type="ECO:0000313" key="2">
    <source>
        <dbReference type="EMBL" id="GGL53098.1"/>
    </source>
</evidence>
<protein>
    <submittedName>
        <fullName evidence="2">PadR family transcriptional regulator</fullName>
    </submittedName>
</protein>
<evidence type="ECO:0000259" key="1">
    <source>
        <dbReference type="Pfam" id="PF03551"/>
    </source>
</evidence>
<dbReference type="OrthoDB" id="190025at2157"/>
<sequence length="91" mass="10063">MHELTGFQRDILFVVAGLGDPHGMAVQEALEAYYDSAVQHGHLYPNLDTLADAGLIDKSTRDARSNAYSLTDAGVEEIEARREWEADVSDR</sequence>
<dbReference type="InterPro" id="IPR036390">
    <property type="entry name" value="WH_DNA-bd_sf"/>
</dbReference>
<dbReference type="InterPro" id="IPR036388">
    <property type="entry name" value="WH-like_DNA-bd_sf"/>
</dbReference>
<accession>A0A830F9G5</accession>
<dbReference type="SUPFAM" id="SSF46785">
    <property type="entry name" value="Winged helix' DNA-binding domain"/>
    <property type="match status" value="1"/>
</dbReference>
<gene>
    <name evidence="2" type="ORF">GCM10009039_09140</name>
</gene>
<evidence type="ECO:0000313" key="3">
    <source>
        <dbReference type="Proteomes" id="UP000607197"/>
    </source>
</evidence>
<keyword evidence="3" id="KW-1185">Reference proteome</keyword>